<evidence type="ECO:0000313" key="3">
    <source>
        <dbReference type="Proteomes" id="UP000190074"/>
    </source>
</evidence>
<feature type="region of interest" description="Disordered" evidence="1">
    <location>
        <begin position="1"/>
        <end position="24"/>
    </location>
</feature>
<dbReference type="EMBL" id="FVGW01000026">
    <property type="protein sequence ID" value="SKN03647.1"/>
    <property type="molecule type" value="Genomic_DNA"/>
</dbReference>
<accession>A0A1T8VFR9</accession>
<name>A0A1T8VFR9_9MYCO</name>
<proteinExistence type="predicted"/>
<evidence type="ECO:0000256" key="1">
    <source>
        <dbReference type="SAM" id="MobiDB-lite"/>
    </source>
</evidence>
<gene>
    <name evidence="2" type="ORF">SAMEA2259716_05815</name>
</gene>
<dbReference type="Proteomes" id="UP000190074">
    <property type="component" value="Unassembled WGS sequence"/>
</dbReference>
<protein>
    <submittedName>
        <fullName evidence="2">Uncharacterized protein</fullName>
    </submittedName>
</protein>
<evidence type="ECO:0000313" key="2">
    <source>
        <dbReference type="EMBL" id="SKN03647.1"/>
    </source>
</evidence>
<reference evidence="2 3" key="1">
    <citation type="submission" date="2016-11" db="EMBL/GenBank/DDBJ databases">
        <authorList>
            <consortium name="Pathogen Informatics"/>
        </authorList>
    </citation>
    <scope>NUCLEOTIDE SEQUENCE [LARGE SCALE GENOMIC DNA]</scope>
    <source>
        <strain evidence="2 3">911</strain>
    </source>
</reference>
<sequence length="121" mass="13753">MKRPPRNVDTQQVRHIEPPTAAGAEIDGRSLREYSLGVISHHHRELFTIRTWQPCDLRSGYGHGGHVVEMLKQSYSVTLIQTRLLEVHHVSNRNFPPPIAGKPVVHNEFRLIATDLDGFSE</sequence>
<dbReference type="AlphaFoldDB" id="A0A1T8VFR9"/>
<organism evidence="2 3">
    <name type="scientific">Mycobacteroides abscessus subsp. massiliense</name>
    <dbReference type="NCBI Taxonomy" id="1962118"/>
    <lineage>
        <taxon>Bacteria</taxon>
        <taxon>Bacillati</taxon>
        <taxon>Actinomycetota</taxon>
        <taxon>Actinomycetes</taxon>
        <taxon>Mycobacteriales</taxon>
        <taxon>Mycobacteriaceae</taxon>
        <taxon>Mycobacteroides</taxon>
        <taxon>Mycobacteroides abscessus</taxon>
    </lineage>
</organism>